<evidence type="ECO:0000256" key="1">
    <source>
        <dbReference type="SAM" id="Phobius"/>
    </source>
</evidence>
<evidence type="ECO:0000313" key="2">
    <source>
        <dbReference type="EMBL" id="MBB4761521.1"/>
    </source>
</evidence>
<keyword evidence="1" id="KW-0812">Transmembrane</keyword>
<comment type="caution">
    <text evidence="2">The sequence shown here is derived from an EMBL/GenBank/DDBJ whole genome shotgun (WGS) entry which is preliminary data.</text>
</comment>
<gene>
    <name evidence="2" type="ORF">BJ971_002077</name>
</gene>
<dbReference type="RefSeq" id="WP_184991970.1">
    <property type="nucleotide sequence ID" value="NZ_BOMK01000001.1"/>
</dbReference>
<keyword evidence="3" id="KW-1185">Reference proteome</keyword>
<dbReference type="Proteomes" id="UP000578112">
    <property type="component" value="Unassembled WGS sequence"/>
</dbReference>
<name>A0A7W7HVF9_9ACTN</name>
<keyword evidence="1" id="KW-1133">Transmembrane helix</keyword>
<feature type="transmembrane region" description="Helical" evidence="1">
    <location>
        <begin position="49"/>
        <end position="69"/>
    </location>
</feature>
<keyword evidence="1" id="KW-0472">Membrane</keyword>
<proteinExistence type="predicted"/>
<reference evidence="2 3" key="1">
    <citation type="submission" date="2020-08" db="EMBL/GenBank/DDBJ databases">
        <title>Sequencing the genomes of 1000 actinobacteria strains.</title>
        <authorList>
            <person name="Klenk H.-P."/>
        </authorList>
    </citation>
    <scope>NUCLEOTIDE SEQUENCE [LARGE SCALE GENOMIC DNA]</scope>
    <source>
        <strain evidence="2 3">DSM 43149</strain>
    </source>
</reference>
<evidence type="ECO:0000313" key="3">
    <source>
        <dbReference type="Proteomes" id="UP000578112"/>
    </source>
</evidence>
<accession>A0A7W7HVF9</accession>
<organism evidence="2 3">
    <name type="scientific">Actinoplanes digitatis</name>
    <dbReference type="NCBI Taxonomy" id="1868"/>
    <lineage>
        <taxon>Bacteria</taxon>
        <taxon>Bacillati</taxon>
        <taxon>Actinomycetota</taxon>
        <taxon>Actinomycetes</taxon>
        <taxon>Micromonosporales</taxon>
        <taxon>Micromonosporaceae</taxon>
        <taxon>Actinoplanes</taxon>
    </lineage>
</organism>
<dbReference type="EMBL" id="JACHNH010000001">
    <property type="protein sequence ID" value="MBB4761521.1"/>
    <property type="molecule type" value="Genomic_DNA"/>
</dbReference>
<protein>
    <submittedName>
        <fullName evidence="2">Uncharacterized protein</fullName>
    </submittedName>
</protein>
<sequence length="351" mass="38154">MTDEQLDRLIRLADPAPAGPHLHGADRDLLEEIVSEPRPAFRRTITSRAAAWLTAAAVLVGLLTVSIALRDRSGEPAAAPAPASAPASPSEPIEIDPVLWIHEPGWVAKSVYGFATDGTGTVAYVRGQRQLEFTWYPADQYESYYTDRLDVSAPRAVTVATSPGSLFTYSDSDFAVMLQARDGTFAELRTSGPWTRAAFDQVLTKVERVGVRTWQASLPKTVVTRDRAAAVAADMLADVPLPPGFDEAALTGLGTNDRYQFAAQITGRVGCGWIREFRRATEADDTAGRQRASEAMRGSRQWAILREIDAGGAWSSSFWELADKIAAGKMPEMNTYQIGTEPPRAVDPLCE</sequence>
<dbReference type="AlphaFoldDB" id="A0A7W7HVF9"/>